<dbReference type="GO" id="GO:0031528">
    <property type="term" value="C:microvillus membrane"/>
    <property type="evidence" value="ECO:0007669"/>
    <property type="project" value="UniProtKB-SubCell"/>
</dbReference>
<organism evidence="9 10">
    <name type="scientific">Knipowitschia caucasica</name>
    <name type="common">Caucasian dwarf goby</name>
    <name type="synonym">Pomatoschistus caucasicus</name>
    <dbReference type="NCBI Taxonomy" id="637954"/>
    <lineage>
        <taxon>Eukaryota</taxon>
        <taxon>Metazoa</taxon>
        <taxon>Chordata</taxon>
        <taxon>Craniata</taxon>
        <taxon>Vertebrata</taxon>
        <taxon>Euteleostomi</taxon>
        <taxon>Actinopterygii</taxon>
        <taxon>Neopterygii</taxon>
        <taxon>Teleostei</taxon>
        <taxon>Neoteleostei</taxon>
        <taxon>Acanthomorphata</taxon>
        <taxon>Gobiaria</taxon>
        <taxon>Gobiiformes</taxon>
        <taxon>Gobioidei</taxon>
        <taxon>Gobiidae</taxon>
        <taxon>Gobiinae</taxon>
        <taxon>Knipowitschia</taxon>
    </lineage>
</organism>
<feature type="chain" id="PRO_5043886778" description="Prominin-1-A-like" evidence="8">
    <location>
        <begin position="28"/>
        <end position="510"/>
    </location>
</feature>
<evidence type="ECO:0008006" key="11">
    <source>
        <dbReference type="Google" id="ProtNLM"/>
    </source>
</evidence>
<evidence type="ECO:0000256" key="1">
    <source>
        <dbReference type="ARBA" id="ARBA00004475"/>
    </source>
</evidence>
<keyword evidence="10" id="KW-1185">Reference proteome</keyword>
<evidence type="ECO:0000256" key="6">
    <source>
        <dbReference type="ARBA" id="ARBA00023180"/>
    </source>
</evidence>
<feature type="signal peptide" evidence="8">
    <location>
        <begin position="1"/>
        <end position="27"/>
    </location>
</feature>
<feature type="transmembrane region" description="Helical" evidence="7">
    <location>
        <begin position="99"/>
        <end position="129"/>
    </location>
</feature>
<feature type="transmembrane region" description="Helical" evidence="7">
    <location>
        <begin position="466"/>
        <end position="491"/>
    </location>
</feature>
<keyword evidence="5 7" id="KW-0472">Membrane</keyword>
<accession>A0AAV2JKF1</accession>
<evidence type="ECO:0000256" key="7">
    <source>
        <dbReference type="SAM" id="Phobius"/>
    </source>
</evidence>
<sequence>MRCLGSERATAVVVVLVVLLGSDVAYTDPCAGGAAPHSLQQPEYEPSVRPEGDFMASFVQSFLHTVQPRPFPEDLVLEIVKDGGKANPEFIKDVLRYEIGFLVCAAIGILYIVLMPIVGLFLACCRCCGNCGGKMHQKQASSIHCRRRTLYWATFVTTVIILAGNICMFRSNEAFKVSVDKSTVELNKAINNISTFITAVPQQVQFVVNESYATIQEVSNNLDGIGLQLGSSFQKKFEAKFTPALHSLDIMDQEVVNNSVLLNKLNTSLTRLESSFSTIQRDIDAVKKQINKTLSEPDCTNCASVRPELNALTVDTSIRTSSLDELQAAMNEIIKADLKSKIKEIEEQFKNIPGSVANDTREFVRTSKTQLEEIKGQISKVTTKLPLSGLNDVLNQLEMVQGSIDTYTPEVENAEYIRWCVCLTLCCVVLWVVLCNILALALGPLGLKPKVEPTKRSSTSNCGGTFFMISAGFSFLISWLFMLLVLILFLIGGNAYTLMCKTWRDGELLK</sequence>
<evidence type="ECO:0000256" key="4">
    <source>
        <dbReference type="ARBA" id="ARBA00022989"/>
    </source>
</evidence>
<keyword evidence="8" id="KW-0732">Signal</keyword>
<comment type="similarity">
    <text evidence="2">Belongs to the prominin family.</text>
</comment>
<evidence type="ECO:0000313" key="9">
    <source>
        <dbReference type="EMBL" id="CAL1578027.1"/>
    </source>
</evidence>
<dbReference type="InterPro" id="IPR008795">
    <property type="entry name" value="Prominin"/>
</dbReference>
<dbReference type="AlphaFoldDB" id="A0AAV2JKF1"/>
<comment type="subcellular location">
    <subcellularLocation>
        <location evidence="1">Cell projection</location>
        <location evidence="1">Microvillus membrane</location>
        <topology evidence="1">Multi-pass membrane protein</topology>
    </subcellularLocation>
</comment>
<keyword evidence="6" id="KW-0325">Glycoprotein</keyword>
<evidence type="ECO:0000256" key="5">
    <source>
        <dbReference type="ARBA" id="ARBA00023136"/>
    </source>
</evidence>
<feature type="transmembrane region" description="Helical" evidence="7">
    <location>
        <begin position="150"/>
        <end position="171"/>
    </location>
</feature>
<reference evidence="9 10" key="1">
    <citation type="submission" date="2024-04" db="EMBL/GenBank/DDBJ databases">
        <authorList>
            <person name="Waldvogel A.-M."/>
            <person name="Schoenle A."/>
        </authorList>
    </citation>
    <scope>NUCLEOTIDE SEQUENCE [LARGE SCALE GENOMIC DNA]</scope>
</reference>
<evidence type="ECO:0000256" key="8">
    <source>
        <dbReference type="SAM" id="SignalP"/>
    </source>
</evidence>
<dbReference type="GO" id="GO:0015485">
    <property type="term" value="F:cholesterol binding"/>
    <property type="evidence" value="ECO:0007669"/>
    <property type="project" value="TreeGrafter"/>
</dbReference>
<dbReference type="PANTHER" id="PTHR22730">
    <property type="entry name" value="PROMININ PROM PROTEIN"/>
    <property type="match status" value="1"/>
</dbReference>
<dbReference type="GO" id="GO:0071914">
    <property type="term" value="C:prominosome"/>
    <property type="evidence" value="ECO:0007669"/>
    <property type="project" value="TreeGrafter"/>
</dbReference>
<keyword evidence="4 7" id="KW-1133">Transmembrane helix</keyword>
<dbReference type="GO" id="GO:0009986">
    <property type="term" value="C:cell surface"/>
    <property type="evidence" value="ECO:0007669"/>
    <property type="project" value="TreeGrafter"/>
</dbReference>
<protein>
    <recommendedName>
        <fullName evidence="11">Prominin-1-A-like</fullName>
    </recommendedName>
</protein>
<keyword evidence="3 7" id="KW-0812">Transmembrane</keyword>
<dbReference type="Proteomes" id="UP001497482">
    <property type="component" value="Chromosome 13"/>
</dbReference>
<dbReference type="GO" id="GO:0016324">
    <property type="term" value="C:apical plasma membrane"/>
    <property type="evidence" value="ECO:0007669"/>
    <property type="project" value="TreeGrafter"/>
</dbReference>
<evidence type="ECO:0000256" key="2">
    <source>
        <dbReference type="ARBA" id="ARBA00006058"/>
    </source>
</evidence>
<name>A0AAV2JKF1_KNICA</name>
<dbReference type="PANTHER" id="PTHR22730:SF4">
    <property type="entry name" value="PROMININ-1-A-LIKE"/>
    <property type="match status" value="1"/>
</dbReference>
<dbReference type="Pfam" id="PF05478">
    <property type="entry name" value="Prominin"/>
    <property type="match status" value="1"/>
</dbReference>
<dbReference type="EMBL" id="OZ035835">
    <property type="protein sequence ID" value="CAL1578027.1"/>
    <property type="molecule type" value="Genomic_DNA"/>
</dbReference>
<evidence type="ECO:0000313" key="10">
    <source>
        <dbReference type="Proteomes" id="UP001497482"/>
    </source>
</evidence>
<proteinExistence type="inferred from homology"/>
<evidence type="ECO:0000256" key="3">
    <source>
        <dbReference type="ARBA" id="ARBA00022692"/>
    </source>
</evidence>
<gene>
    <name evidence="9" type="ORF">KC01_LOCUS9261</name>
</gene>
<feature type="transmembrane region" description="Helical" evidence="7">
    <location>
        <begin position="416"/>
        <end position="445"/>
    </location>
</feature>
<dbReference type="GO" id="GO:0005929">
    <property type="term" value="C:cilium"/>
    <property type="evidence" value="ECO:0007669"/>
    <property type="project" value="TreeGrafter"/>
</dbReference>